<organism evidence="1">
    <name type="scientific">viral metagenome</name>
    <dbReference type="NCBI Taxonomy" id="1070528"/>
    <lineage>
        <taxon>unclassified sequences</taxon>
        <taxon>metagenomes</taxon>
        <taxon>organismal metagenomes</taxon>
    </lineage>
</organism>
<sequence length="93" mass="11002">MRRILKAEDGKYHVKGKTYAMLKGSRQQVGHETAYKTEGGLTKKDLMFTKRGRWVSRKKHLTAKKEKRLEKHGYFAKKGTFGYVKRDKTRKKR</sequence>
<dbReference type="GO" id="GO:0003677">
    <property type="term" value="F:DNA binding"/>
    <property type="evidence" value="ECO:0007669"/>
    <property type="project" value="InterPro"/>
</dbReference>
<protein>
    <submittedName>
        <fullName evidence="1">Uncharacterized protein</fullName>
    </submittedName>
</protein>
<proteinExistence type="predicted"/>
<dbReference type="EMBL" id="MN740041">
    <property type="protein sequence ID" value="QHT85264.1"/>
    <property type="molecule type" value="Genomic_DNA"/>
</dbReference>
<dbReference type="GO" id="GO:0051276">
    <property type="term" value="P:chromosome organization"/>
    <property type="evidence" value="ECO:0007669"/>
    <property type="project" value="InterPro"/>
</dbReference>
<reference evidence="1" key="1">
    <citation type="journal article" date="2020" name="Nature">
        <title>Giant virus diversity and host interactions through global metagenomics.</title>
        <authorList>
            <person name="Schulz F."/>
            <person name="Roux S."/>
            <person name="Paez-Espino D."/>
            <person name="Jungbluth S."/>
            <person name="Walsh D.A."/>
            <person name="Denef V.J."/>
            <person name="McMahon K.D."/>
            <person name="Konstantinidis K.T."/>
            <person name="Eloe-Fadrosh E.A."/>
            <person name="Kyrpides N.C."/>
            <person name="Woyke T."/>
        </authorList>
    </citation>
    <scope>NUCLEOTIDE SEQUENCE</scope>
    <source>
        <strain evidence="1">GVMAG-M-3300023184-17</strain>
    </source>
</reference>
<dbReference type="Pfam" id="PF19060">
    <property type="entry name" value="DVNP"/>
    <property type="match status" value="1"/>
</dbReference>
<dbReference type="AlphaFoldDB" id="A0A6C0HXH7"/>
<accession>A0A6C0HXH7</accession>
<name>A0A6C0HXH7_9ZZZZ</name>
<dbReference type="InterPro" id="IPR043928">
    <property type="entry name" value="DNVP"/>
</dbReference>
<evidence type="ECO:0000313" key="1">
    <source>
        <dbReference type="EMBL" id="QHT85264.1"/>
    </source>
</evidence>